<dbReference type="Proteomes" id="UP000887579">
    <property type="component" value="Unplaced"/>
</dbReference>
<dbReference type="WBParaSite" id="ES5_v2.g7877.t1">
    <property type="protein sequence ID" value="ES5_v2.g7877.t1"/>
    <property type="gene ID" value="ES5_v2.g7877"/>
</dbReference>
<name>A0AC34GSV8_9BILA</name>
<sequence>MEYHNFLPSGYRKAIEKLREDVNGSFTVFGKKQRFASFSEKYTVLPYLWIERIGLEAQHGPLLNEVYFSCLTLENLAFKHFYHPRYVSNFPNNQKEKYWKLMSYQRLENFLTFPHSQLRAFYRHHQFNCPTPLPDEIQKKYNKAVESYDYMVSIAMEPEKWLEWMQQNFQKLHWIRNLEAKLGEHSFMRPIWNFYIDLLAEKNDIKVLNVYKRYCRLFIQDKAMQEKYSATTFKFLKLGYDVSKWLFDQAKLEYDFGSKELGKAQMKSMLLKLDICEECFGKSNKRLFNNELKRDKEVTNSWFSMFLECKEKKHRCCVCPNVISVNNESMFHYNDKADRDQYFYSLREAQYVINRSYKPIIKLQFHDSLRPPIPKSIFNYIIENANHHEVLAQLYKTCKYFFVKKLILICHQLYVSKSFEETFIKNSCATNFSTLLKHPFIEKFCCKILIFHDWKIRTYLSASFSKICFCSLTCLRIGGQNLTMEEFLLIINGGKLEQVKLKDIQIYKADGNLLVIEEIIKLLPSVVELSLKSSLPQMYTSETAQKLAELDRSTKFESLELDQIPEGFEFYSFGVFLKKNLIPKADITLRLRPNIDQNFVREFEQFCKTTKSEWNRIYEAPEIDFD</sequence>
<organism evidence="1 2">
    <name type="scientific">Panagrolaimus sp. ES5</name>
    <dbReference type="NCBI Taxonomy" id="591445"/>
    <lineage>
        <taxon>Eukaryota</taxon>
        <taxon>Metazoa</taxon>
        <taxon>Ecdysozoa</taxon>
        <taxon>Nematoda</taxon>
        <taxon>Chromadorea</taxon>
        <taxon>Rhabditida</taxon>
        <taxon>Tylenchina</taxon>
        <taxon>Panagrolaimomorpha</taxon>
        <taxon>Panagrolaimoidea</taxon>
        <taxon>Panagrolaimidae</taxon>
        <taxon>Panagrolaimus</taxon>
    </lineage>
</organism>
<proteinExistence type="predicted"/>
<evidence type="ECO:0000313" key="2">
    <source>
        <dbReference type="WBParaSite" id="ES5_v2.g7877.t1"/>
    </source>
</evidence>
<protein>
    <submittedName>
        <fullName evidence="2">Uncharacterized protein</fullName>
    </submittedName>
</protein>
<reference evidence="2" key="1">
    <citation type="submission" date="2022-11" db="UniProtKB">
        <authorList>
            <consortium name="WormBaseParasite"/>
        </authorList>
    </citation>
    <scope>IDENTIFICATION</scope>
</reference>
<accession>A0AC34GSV8</accession>
<evidence type="ECO:0000313" key="1">
    <source>
        <dbReference type="Proteomes" id="UP000887579"/>
    </source>
</evidence>